<proteinExistence type="predicted"/>
<comment type="caution">
    <text evidence="1">The sequence shown here is derived from an EMBL/GenBank/DDBJ whole genome shotgun (WGS) entry which is preliminary data.</text>
</comment>
<dbReference type="EMBL" id="WPOC01000032">
    <property type="protein sequence ID" value="MVN16459.1"/>
    <property type="molecule type" value="Genomic_DNA"/>
</dbReference>
<evidence type="ECO:0000313" key="2">
    <source>
        <dbReference type="Proteomes" id="UP000468327"/>
    </source>
</evidence>
<keyword evidence="2" id="KW-1185">Reference proteome</keyword>
<organism evidence="1 2">
    <name type="scientific">Gordonibacter urolithinfaciens</name>
    <dbReference type="NCBI Taxonomy" id="1335613"/>
    <lineage>
        <taxon>Bacteria</taxon>
        <taxon>Bacillati</taxon>
        <taxon>Actinomycetota</taxon>
        <taxon>Coriobacteriia</taxon>
        <taxon>Eggerthellales</taxon>
        <taxon>Eggerthellaceae</taxon>
        <taxon>Gordonibacter</taxon>
    </lineage>
</organism>
<dbReference type="RefSeq" id="WP_157004908.1">
    <property type="nucleotide sequence ID" value="NZ_DBEZYS010000011.1"/>
</dbReference>
<dbReference type="Proteomes" id="UP000468327">
    <property type="component" value="Unassembled WGS sequence"/>
</dbReference>
<gene>
    <name evidence="1" type="ORF">GO738_14105</name>
</gene>
<sequence>MELERYRAKERFGDEFLAIAEDVSADGFDALVETVRARLSDASCPMAMGLHYAAEPCLVDEAVRWADGAMYEDKRAYYSSHAASARYRG</sequence>
<evidence type="ECO:0000313" key="1">
    <source>
        <dbReference type="EMBL" id="MVN16459.1"/>
    </source>
</evidence>
<protein>
    <recommendedName>
        <fullName evidence="3">GGDEF domain-containing protein</fullName>
    </recommendedName>
</protein>
<reference evidence="1 2" key="1">
    <citation type="submission" date="2019-11" db="EMBL/GenBank/DDBJ databases">
        <title>Whole genome shotgun sequencing (WGS) data from Adlercreutzia equolifaciens ResAG-91, Eggerthella lenta MRI-F36, MRI-F37, MRI-F40, ResAG-49, ResAG-88, ResAG-121, ResAG-145, and Gordonibacter sp. ResAG-5, ResAG-26, ResAG-43, ResAG-50, ResAG-59.</title>
        <authorList>
            <person name="Stoll D.A."/>
            <person name="Danylec N."/>
            <person name="Franz C.M.A.P."/>
            <person name="Huch M."/>
        </authorList>
    </citation>
    <scope>NUCLEOTIDE SEQUENCE [LARGE SCALE GENOMIC DNA]</scope>
    <source>
        <strain evidence="1 2">ResAG-59</strain>
    </source>
</reference>
<dbReference type="AlphaFoldDB" id="A0A6N8IKN6"/>
<evidence type="ECO:0008006" key="3">
    <source>
        <dbReference type="Google" id="ProtNLM"/>
    </source>
</evidence>
<accession>A0A6N8IKN6</accession>
<name>A0A6N8IKN6_9ACTN</name>